<reference evidence="1" key="1">
    <citation type="submission" date="2022-12" db="EMBL/GenBank/DDBJ databases">
        <title>Complete genome sequence of an Australian strain of Rouxiella badensis DAR84756 and resolution of the R. badensis DSM100043 and R. chamberiensis DSM28324 genomes.</title>
        <authorList>
            <person name="Paul S."/>
            <person name="Anderson P.J."/>
            <person name="Maynard G."/>
            <person name="Dyall-Smith M."/>
            <person name="Kudinha T."/>
        </authorList>
    </citation>
    <scope>NUCLEOTIDE SEQUENCE</scope>
    <source>
        <strain evidence="1">DSM 28324</strain>
    </source>
</reference>
<dbReference type="RefSeq" id="WP_045047443.1">
    <property type="nucleotide sequence ID" value="NZ_CP114058.1"/>
</dbReference>
<protein>
    <submittedName>
        <fullName evidence="1">Uncharacterized protein</fullName>
    </submittedName>
</protein>
<accession>A0ABY7HRT8</accession>
<evidence type="ECO:0000313" key="2">
    <source>
        <dbReference type="Proteomes" id="UP001164712"/>
    </source>
</evidence>
<evidence type="ECO:0000313" key="1">
    <source>
        <dbReference type="EMBL" id="WAT01531.1"/>
    </source>
</evidence>
<dbReference type="Proteomes" id="UP001164712">
    <property type="component" value="Chromosome"/>
</dbReference>
<gene>
    <name evidence="1" type="ORF">O1V66_01760</name>
</gene>
<proteinExistence type="predicted"/>
<sequence length="94" mass="10667">MSDQLDINEQPETVFDSGDIPINDDAIITSINFEDSSKMRIELAMSRIQQYSAMAVVDPTFKAKYDAWVGYYNSIKDLSATSNYEELYGIQLPE</sequence>
<keyword evidence="2" id="KW-1185">Reference proteome</keyword>
<organism evidence="1 2">
    <name type="scientific">Rouxiella chamberiensis</name>
    <dbReference type="NCBI Taxonomy" id="1513468"/>
    <lineage>
        <taxon>Bacteria</taxon>
        <taxon>Pseudomonadati</taxon>
        <taxon>Pseudomonadota</taxon>
        <taxon>Gammaproteobacteria</taxon>
        <taxon>Enterobacterales</taxon>
        <taxon>Yersiniaceae</taxon>
        <taxon>Rouxiella</taxon>
    </lineage>
</organism>
<dbReference type="EMBL" id="CP114058">
    <property type="protein sequence ID" value="WAT01531.1"/>
    <property type="molecule type" value="Genomic_DNA"/>
</dbReference>
<name>A0ABY7HRT8_9GAMM</name>